<name>A0A1M6JKV1_9PROT</name>
<dbReference type="RefSeq" id="WP_086062168.1">
    <property type="nucleotide sequence ID" value="NZ_FQZF01000014.1"/>
</dbReference>
<dbReference type="Proteomes" id="UP000184387">
    <property type="component" value="Unassembled WGS sequence"/>
</dbReference>
<gene>
    <name evidence="2" type="ORF">SAMN02745194_02661</name>
</gene>
<evidence type="ECO:0000313" key="3">
    <source>
        <dbReference type="Proteomes" id="UP000184387"/>
    </source>
</evidence>
<feature type="domain" description="Hedgehog/Intein (Hint)" evidence="1">
    <location>
        <begin position="200"/>
        <end position="333"/>
    </location>
</feature>
<dbReference type="Pfam" id="PF13403">
    <property type="entry name" value="Hint_2"/>
    <property type="match status" value="1"/>
</dbReference>
<proteinExistence type="predicted"/>
<dbReference type="InterPro" id="IPR036844">
    <property type="entry name" value="Hint_dom_sf"/>
</dbReference>
<dbReference type="InterPro" id="IPR028992">
    <property type="entry name" value="Hedgehog/Intein_dom"/>
</dbReference>
<protein>
    <submittedName>
        <fullName evidence="2">Hint domain-containing protein</fullName>
    </submittedName>
</protein>
<dbReference type="OrthoDB" id="6305173at2"/>
<organism evidence="2 3">
    <name type="scientific">Muricoccus roseus</name>
    <dbReference type="NCBI Taxonomy" id="198092"/>
    <lineage>
        <taxon>Bacteria</taxon>
        <taxon>Pseudomonadati</taxon>
        <taxon>Pseudomonadota</taxon>
        <taxon>Alphaproteobacteria</taxon>
        <taxon>Acetobacterales</taxon>
        <taxon>Roseomonadaceae</taxon>
        <taxon>Muricoccus</taxon>
    </lineage>
</organism>
<dbReference type="SUPFAM" id="SSF51294">
    <property type="entry name" value="Hedgehog/intein (Hint) domain"/>
    <property type="match status" value="1"/>
</dbReference>
<dbReference type="EMBL" id="FQZF01000014">
    <property type="protein sequence ID" value="SHJ47285.1"/>
    <property type="molecule type" value="Genomic_DNA"/>
</dbReference>
<sequence length="566" mass="59956">MPDLITIGALFGAQNLSDGQSYDTTVASVYVGGTVNVTNGSTLNLDPVAAVGVATTVNVSEGGTLNYDPVAGITAANTFNIGSGGTLSLGEDVTASALDNINFTSPSDGPGGTLVIPESVLSANVVSSIDGFGVSDSLQIANPNGAIASGDYNTETGELVFYDAEGEQVSTLQLGLDGDVNADNFSISVNSDGSLSVVACYLRGTRIATDHGEVAIEDIRIGDRVATVSGAFRTVKWIGRRGYSSTYAAKNPEVQPVLFTRGSIAENVPVRDLYVSPQHAMFIDGVLVDAELLVNGKSIRRIETDEAVEYFNLEFETHDVILAEGAPSESFLNRDCRDMFQNAAEYEALYPNEAPCEPVFYARRVADGHALAAIRERLDARAGLVGAVPAASGVLEGAVDRADWSRVAGWAHDRANPGRPVELEVLVDNRVVARVMANRYRADLQKAGFGDGRCGFDIELPEALSPRSHHSIEIRRAADAQPLRGAPLLLEAVPELANSGSLLNAVFSEIGGADPTQLDRMLRLVMEGLDRVVQAKTRDEGQGHARQTRFHARGEAVRLPAADKAA</sequence>
<dbReference type="STRING" id="198092.SAMN02745194_02661"/>
<evidence type="ECO:0000313" key="2">
    <source>
        <dbReference type="EMBL" id="SHJ47285.1"/>
    </source>
</evidence>
<evidence type="ECO:0000259" key="1">
    <source>
        <dbReference type="Pfam" id="PF13403"/>
    </source>
</evidence>
<accession>A0A1M6JKV1</accession>
<keyword evidence="3" id="KW-1185">Reference proteome</keyword>
<dbReference type="Gene3D" id="2.170.16.10">
    <property type="entry name" value="Hedgehog/Intein (Hint) domain"/>
    <property type="match status" value="1"/>
</dbReference>
<dbReference type="AlphaFoldDB" id="A0A1M6JKV1"/>
<reference evidence="2 3" key="1">
    <citation type="submission" date="2016-11" db="EMBL/GenBank/DDBJ databases">
        <authorList>
            <person name="Jaros S."/>
            <person name="Januszkiewicz K."/>
            <person name="Wedrychowicz H."/>
        </authorList>
    </citation>
    <scope>NUCLEOTIDE SEQUENCE [LARGE SCALE GENOMIC DNA]</scope>
    <source>
        <strain evidence="2 3">DSM 14916</strain>
    </source>
</reference>